<evidence type="ECO:0000256" key="1">
    <source>
        <dbReference type="ARBA" id="ARBA00022448"/>
    </source>
</evidence>
<gene>
    <name evidence="5" type="ORF">E3J95_03400</name>
</gene>
<keyword evidence="1" id="KW-0813">Transport</keyword>
<proteinExistence type="predicted"/>
<dbReference type="Pfam" id="PF12399">
    <property type="entry name" value="BCA_ABC_TP_C"/>
    <property type="match status" value="1"/>
</dbReference>
<dbReference type="Pfam" id="PF00005">
    <property type="entry name" value="ABC_tran"/>
    <property type="match status" value="1"/>
</dbReference>
<sequence length="253" mass="28424">MMLQMRNVSKNFGGLKAVDRCSLEVEERSITGLIGPNGAGKTTLFNVVTGFLPIDGGGVHFKGKDITGLPPYGIAMEGLVRTFQTAAGLMRMTVLENLMVAPQNQEGEGVLRAIFKTKNQKEEQKRNKEKALQILNTLDLYEKRDEWVENLSSGEIKLLEVGRQLMTNPRMLLLDEPMFGVSPGFQFRMLEYLRNLRKKGLTFFIIEHNLSFVMSISDIIYVMDFGQLIARGTPEEIRKDEKVITAYLGGGEE</sequence>
<accession>A0A523QJU0</accession>
<dbReference type="Gene3D" id="3.40.50.300">
    <property type="entry name" value="P-loop containing nucleotide triphosphate hydrolases"/>
    <property type="match status" value="1"/>
</dbReference>
<dbReference type="Proteomes" id="UP000320781">
    <property type="component" value="Unassembled WGS sequence"/>
</dbReference>
<dbReference type="PANTHER" id="PTHR45772:SF9">
    <property type="entry name" value="CONSERVED COMPONENT OF ABC TRANSPORTER FOR NATURAL AMINO ACIDS"/>
    <property type="match status" value="1"/>
</dbReference>
<dbReference type="PROSITE" id="PS00211">
    <property type="entry name" value="ABC_TRANSPORTER_1"/>
    <property type="match status" value="1"/>
</dbReference>
<dbReference type="GO" id="GO:0016887">
    <property type="term" value="F:ATP hydrolysis activity"/>
    <property type="evidence" value="ECO:0007669"/>
    <property type="project" value="InterPro"/>
</dbReference>
<evidence type="ECO:0000256" key="2">
    <source>
        <dbReference type="ARBA" id="ARBA00022741"/>
    </source>
</evidence>
<organism evidence="5 6">
    <name type="scientific">Aerophobetes bacterium</name>
    <dbReference type="NCBI Taxonomy" id="2030807"/>
    <lineage>
        <taxon>Bacteria</taxon>
        <taxon>Candidatus Aerophobota</taxon>
    </lineage>
</organism>
<reference evidence="5 6" key="1">
    <citation type="submission" date="2019-03" db="EMBL/GenBank/DDBJ databases">
        <title>Metabolic potential of uncultured bacteria and archaea associated with petroleum seepage in deep-sea sediments.</title>
        <authorList>
            <person name="Dong X."/>
            <person name="Hubert C."/>
        </authorList>
    </citation>
    <scope>NUCLEOTIDE SEQUENCE [LARGE SCALE GENOMIC DNA]</scope>
    <source>
        <strain evidence="5">E44_bin92</strain>
    </source>
</reference>
<keyword evidence="3 5" id="KW-0067">ATP-binding</keyword>
<name>A0A523QJU0_UNCAE</name>
<protein>
    <submittedName>
        <fullName evidence="5">ABC transporter ATP-binding protein</fullName>
    </submittedName>
</protein>
<dbReference type="AlphaFoldDB" id="A0A523QJU0"/>
<keyword evidence="2" id="KW-0547">Nucleotide-binding</keyword>
<dbReference type="InterPro" id="IPR032823">
    <property type="entry name" value="BCA_ABC_TP_C"/>
</dbReference>
<dbReference type="PROSITE" id="PS50893">
    <property type="entry name" value="ABC_TRANSPORTER_2"/>
    <property type="match status" value="1"/>
</dbReference>
<dbReference type="InterPro" id="IPR051120">
    <property type="entry name" value="ABC_AA/LPS_Transport"/>
</dbReference>
<dbReference type="InterPro" id="IPR017871">
    <property type="entry name" value="ABC_transporter-like_CS"/>
</dbReference>
<feature type="domain" description="ABC transporter" evidence="4">
    <location>
        <begin position="3"/>
        <end position="250"/>
    </location>
</feature>
<dbReference type="InterPro" id="IPR027417">
    <property type="entry name" value="P-loop_NTPase"/>
</dbReference>
<evidence type="ECO:0000259" key="4">
    <source>
        <dbReference type="PROSITE" id="PS50893"/>
    </source>
</evidence>
<dbReference type="FunFam" id="3.40.50.300:FF:000421">
    <property type="entry name" value="Branched-chain amino acid ABC transporter ATP-binding protein"/>
    <property type="match status" value="1"/>
</dbReference>
<dbReference type="CDD" id="cd03219">
    <property type="entry name" value="ABC_Mj1267_LivG_branched"/>
    <property type="match status" value="1"/>
</dbReference>
<dbReference type="PANTHER" id="PTHR45772">
    <property type="entry name" value="CONSERVED COMPONENT OF ABC TRANSPORTER FOR NATURAL AMINO ACIDS-RELATED"/>
    <property type="match status" value="1"/>
</dbReference>
<dbReference type="EMBL" id="SOKU01000158">
    <property type="protein sequence ID" value="TES85881.1"/>
    <property type="molecule type" value="Genomic_DNA"/>
</dbReference>
<comment type="caution">
    <text evidence="5">The sequence shown here is derived from an EMBL/GenBank/DDBJ whole genome shotgun (WGS) entry which is preliminary data.</text>
</comment>
<dbReference type="GO" id="GO:0005886">
    <property type="term" value="C:plasma membrane"/>
    <property type="evidence" value="ECO:0007669"/>
    <property type="project" value="TreeGrafter"/>
</dbReference>
<evidence type="ECO:0000313" key="5">
    <source>
        <dbReference type="EMBL" id="TES85881.1"/>
    </source>
</evidence>
<evidence type="ECO:0000256" key="3">
    <source>
        <dbReference type="ARBA" id="ARBA00022840"/>
    </source>
</evidence>
<dbReference type="GO" id="GO:0005524">
    <property type="term" value="F:ATP binding"/>
    <property type="evidence" value="ECO:0007669"/>
    <property type="project" value="UniProtKB-KW"/>
</dbReference>
<evidence type="ECO:0000313" key="6">
    <source>
        <dbReference type="Proteomes" id="UP000320781"/>
    </source>
</evidence>
<dbReference type="SUPFAM" id="SSF52540">
    <property type="entry name" value="P-loop containing nucleoside triphosphate hydrolases"/>
    <property type="match status" value="1"/>
</dbReference>
<dbReference type="InterPro" id="IPR003439">
    <property type="entry name" value="ABC_transporter-like_ATP-bd"/>
</dbReference>